<name>A0A1T4LYV9_9BACT</name>
<evidence type="ECO:0000256" key="1">
    <source>
        <dbReference type="SAM" id="SignalP"/>
    </source>
</evidence>
<evidence type="ECO:0000313" key="3">
    <source>
        <dbReference type="Proteomes" id="UP000190449"/>
    </source>
</evidence>
<feature type="signal peptide" evidence="1">
    <location>
        <begin position="1"/>
        <end position="21"/>
    </location>
</feature>
<dbReference type="EMBL" id="FUWU01000014">
    <property type="protein sequence ID" value="SJZ59923.1"/>
    <property type="molecule type" value="Genomic_DNA"/>
</dbReference>
<organism evidence="2 3">
    <name type="scientific">Fibrobacter intestinalis</name>
    <dbReference type="NCBI Taxonomy" id="28122"/>
    <lineage>
        <taxon>Bacteria</taxon>
        <taxon>Pseudomonadati</taxon>
        <taxon>Fibrobacterota</taxon>
        <taxon>Fibrobacteria</taxon>
        <taxon>Fibrobacterales</taxon>
        <taxon>Fibrobacteraceae</taxon>
        <taxon>Fibrobacter</taxon>
    </lineage>
</organism>
<feature type="chain" id="PRO_5013205005" evidence="1">
    <location>
        <begin position="22"/>
        <end position="86"/>
    </location>
</feature>
<dbReference type="STRING" id="28122.SAMN02745108_01063"/>
<reference evidence="2 3" key="1">
    <citation type="submission" date="2017-02" db="EMBL/GenBank/DDBJ databases">
        <authorList>
            <person name="Peterson S.W."/>
        </authorList>
    </citation>
    <scope>NUCLEOTIDE SEQUENCE [LARGE SCALE GENOMIC DNA]</scope>
    <source>
        <strain evidence="2 3">ATCC 43854</strain>
    </source>
</reference>
<dbReference type="AlphaFoldDB" id="A0A1T4LYV9"/>
<dbReference type="Proteomes" id="UP000190449">
    <property type="component" value="Unassembled WGS sequence"/>
</dbReference>
<accession>A0A1T4LYV9</accession>
<evidence type="ECO:0000313" key="2">
    <source>
        <dbReference type="EMBL" id="SJZ59923.1"/>
    </source>
</evidence>
<gene>
    <name evidence="2" type="ORF">SAMN02745108_01063</name>
</gene>
<protein>
    <submittedName>
        <fullName evidence="2">Uncharacterized protein</fullName>
    </submittedName>
</protein>
<keyword evidence="1" id="KW-0732">Signal</keyword>
<sequence>MAGRLFALIFFLCCLATNALAFRDKGVPLEYASVQFVREKVDTLQLEIRTRQGNLDFVRLAGKNIHFQAMTAPSSSSGNSCFTALK</sequence>
<proteinExistence type="predicted"/>